<dbReference type="EnsemblPlants" id="AET2Gv20399900.4">
    <property type="protein sequence ID" value="AET2Gv20399900.4"/>
    <property type="gene ID" value="AET2Gv20399900"/>
</dbReference>
<sequence length="66" mass="7739">MHNFLGSNMFGFLIQSTYLSFMSCQPTEKLITDIAVLELEFICLEQHLRTLYRHSFYQQLCDTISA</sequence>
<protein>
    <recommendedName>
        <fullName evidence="1">Ternary complex factor MIP1 leucine-zipper domain-containing protein</fullName>
    </recommendedName>
</protein>
<accession>A0A453B788</accession>
<dbReference type="EnsemblPlants" id="AET2Gv20399900.3">
    <property type="protein sequence ID" value="AET2Gv20399900.3"/>
    <property type="gene ID" value="AET2Gv20399900"/>
</dbReference>
<dbReference type="Gramene" id="AET2Gv20399900.2">
    <property type="protein sequence ID" value="AET2Gv20399900.2"/>
    <property type="gene ID" value="AET2Gv20399900"/>
</dbReference>
<reference evidence="2" key="4">
    <citation type="submission" date="2019-03" db="UniProtKB">
        <authorList>
            <consortium name="EnsemblPlants"/>
        </authorList>
    </citation>
    <scope>IDENTIFICATION</scope>
</reference>
<dbReference type="Gramene" id="AET2Gv20399900.4">
    <property type="protein sequence ID" value="AET2Gv20399900.4"/>
    <property type="gene ID" value="AET2Gv20399900"/>
</dbReference>
<dbReference type="Pfam" id="PF14389">
    <property type="entry name" value="Lzipper-MIP1"/>
    <property type="match status" value="1"/>
</dbReference>
<feature type="domain" description="Ternary complex factor MIP1 leucine-zipper" evidence="1">
    <location>
        <begin position="19"/>
        <end position="58"/>
    </location>
</feature>
<evidence type="ECO:0000259" key="1">
    <source>
        <dbReference type="Pfam" id="PF14389"/>
    </source>
</evidence>
<dbReference type="Gramene" id="AET2Gv20399900.1">
    <property type="protein sequence ID" value="AET2Gv20399900.1"/>
    <property type="gene ID" value="AET2Gv20399900"/>
</dbReference>
<dbReference type="Proteomes" id="UP000015105">
    <property type="component" value="Chromosome 2D"/>
</dbReference>
<dbReference type="AlphaFoldDB" id="A0A453B788"/>
<reference evidence="2" key="3">
    <citation type="journal article" date="2017" name="Nature">
        <title>Genome sequence of the progenitor of the wheat D genome Aegilops tauschii.</title>
        <authorList>
            <person name="Luo M.C."/>
            <person name="Gu Y.Q."/>
            <person name="Puiu D."/>
            <person name="Wang H."/>
            <person name="Twardziok S.O."/>
            <person name="Deal K.R."/>
            <person name="Huo N."/>
            <person name="Zhu T."/>
            <person name="Wang L."/>
            <person name="Wang Y."/>
            <person name="McGuire P.E."/>
            <person name="Liu S."/>
            <person name="Long H."/>
            <person name="Ramasamy R.K."/>
            <person name="Rodriguez J.C."/>
            <person name="Van S.L."/>
            <person name="Yuan L."/>
            <person name="Wang Z."/>
            <person name="Xia Z."/>
            <person name="Xiao L."/>
            <person name="Anderson O.D."/>
            <person name="Ouyang S."/>
            <person name="Liang Y."/>
            <person name="Zimin A.V."/>
            <person name="Pertea G."/>
            <person name="Qi P."/>
            <person name="Bennetzen J.L."/>
            <person name="Dai X."/>
            <person name="Dawson M.W."/>
            <person name="Muller H.G."/>
            <person name="Kugler K."/>
            <person name="Rivarola-Duarte L."/>
            <person name="Spannagl M."/>
            <person name="Mayer K.F.X."/>
            <person name="Lu F.H."/>
            <person name="Bevan M.W."/>
            <person name="Leroy P."/>
            <person name="Li P."/>
            <person name="You F.M."/>
            <person name="Sun Q."/>
            <person name="Liu Z."/>
            <person name="Lyons E."/>
            <person name="Wicker T."/>
            <person name="Salzberg S.L."/>
            <person name="Devos K.M."/>
            <person name="Dvorak J."/>
        </authorList>
    </citation>
    <scope>NUCLEOTIDE SEQUENCE [LARGE SCALE GENOMIC DNA]</scope>
    <source>
        <strain evidence="2">cv. AL8/78</strain>
    </source>
</reference>
<proteinExistence type="predicted"/>
<dbReference type="EnsemblPlants" id="AET2Gv20399900.1">
    <property type="protein sequence ID" value="AET2Gv20399900.1"/>
    <property type="gene ID" value="AET2Gv20399900"/>
</dbReference>
<dbReference type="Gramene" id="AET2Gv20399900.5">
    <property type="protein sequence ID" value="AET2Gv20399900.5"/>
    <property type="gene ID" value="AET2Gv20399900"/>
</dbReference>
<dbReference type="Gramene" id="AET2Gv20399900.3">
    <property type="protein sequence ID" value="AET2Gv20399900.3"/>
    <property type="gene ID" value="AET2Gv20399900"/>
</dbReference>
<dbReference type="InterPro" id="IPR025757">
    <property type="entry name" value="MIP1_Leuzipper"/>
</dbReference>
<name>A0A453B788_AEGTS</name>
<evidence type="ECO:0000313" key="2">
    <source>
        <dbReference type="EnsemblPlants" id="AET2Gv20399900.3"/>
    </source>
</evidence>
<dbReference type="EnsemblPlants" id="AET2Gv20399900.5">
    <property type="protein sequence ID" value="AET2Gv20399900.5"/>
    <property type="gene ID" value="AET2Gv20399900"/>
</dbReference>
<organism evidence="2 3">
    <name type="scientific">Aegilops tauschii subsp. strangulata</name>
    <name type="common">Goatgrass</name>
    <dbReference type="NCBI Taxonomy" id="200361"/>
    <lineage>
        <taxon>Eukaryota</taxon>
        <taxon>Viridiplantae</taxon>
        <taxon>Streptophyta</taxon>
        <taxon>Embryophyta</taxon>
        <taxon>Tracheophyta</taxon>
        <taxon>Spermatophyta</taxon>
        <taxon>Magnoliopsida</taxon>
        <taxon>Liliopsida</taxon>
        <taxon>Poales</taxon>
        <taxon>Poaceae</taxon>
        <taxon>BOP clade</taxon>
        <taxon>Pooideae</taxon>
        <taxon>Triticodae</taxon>
        <taxon>Triticeae</taxon>
        <taxon>Triticinae</taxon>
        <taxon>Aegilops</taxon>
    </lineage>
</organism>
<keyword evidence="3" id="KW-1185">Reference proteome</keyword>
<reference evidence="2" key="5">
    <citation type="journal article" date="2021" name="G3 (Bethesda)">
        <title>Aegilops tauschii genome assembly Aet v5.0 features greater sequence contiguity and improved annotation.</title>
        <authorList>
            <person name="Wang L."/>
            <person name="Zhu T."/>
            <person name="Rodriguez J.C."/>
            <person name="Deal K.R."/>
            <person name="Dubcovsky J."/>
            <person name="McGuire P.E."/>
            <person name="Lux T."/>
            <person name="Spannagl M."/>
            <person name="Mayer K.F.X."/>
            <person name="Baldrich P."/>
            <person name="Meyers B.C."/>
            <person name="Huo N."/>
            <person name="Gu Y.Q."/>
            <person name="Zhou H."/>
            <person name="Devos K.M."/>
            <person name="Bennetzen J.L."/>
            <person name="Unver T."/>
            <person name="Budak H."/>
            <person name="Gulick P.J."/>
            <person name="Galiba G."/>
            <person name="Kalapos B."/>
            <person name="Nelson D.R."/>
            <person name="Li P."/>
            <person name="You F.M."/>
            <person name="Luo M.C."/>
            <person name="Dvorak J."/>
        </authorList>
    </citation>
    <scope>NUCLEOTIDE SEQUENCE [LARGE SCALE GENOMIC DNA]</scope>
    <source>
        <strain evidence="2">cv. AL8/78</strain>
    </source>
</reference>
<reference evidence="3" key="2">
    <citation type="journal article" date="2017" name="Nat. Plants">
        <title>The Aegilops tauschii genome reveals multiple impacts of transposons.</title>
        <authorList>
            <person name="Zhao G."/>
            <person name="Zou C."/>
            <person name="Li K."/>
            <person name="Wang K."/>
            <person name="Li T."/>
            <person name="Gao L."/>
            <person name="Zhang X."/>
            <person name="Wang H."/>
            <person name="Yang Z."/>
            <person name="Liu X."/>
            <person name="Jiang W."/>
            <person name="Mao L."/>
            <person name="Kong X."/>
            <person name="Jiao Y."/>
            <person name="Jia J."/>
        </authorList>
    </citation>
    <scope>NUCLEOTIDE SEQUENCE [LARGE SCALE GENOMIC DNA]</scope>
    <source>
        <strain evidence="3">cv. AL8/78</strain>
    </source>
</reference>
<reference evidence="3" key="1">
    <citation type="journal article" date="2014" name="Science">
        <title>Ancient hybridizations among the ancestral genomes of bread wheat.</title>
        <authorList>
            <consortium name="International Wheat Genome Sequencing Consortium,"/>
            <person name="Marcussen T."/>
            <person name="Sandve S.R."/>
            <person name="Heier L."/>
            <person name="Spannagl M."/>
            <person name="Pfeifer M."/>
            <person name="Jakobsen K.S."/>
            <person name="Wulff B.B."/>
            <person name="Steuernagel B."/>
            <person name="Mayer K.F."/>
            <person name="Olsen O.A."/>
        </authorList>
    </citation>
    <scope>NUCLEOTIDE SEQUENCE [LARGE SCALE GENOMIC DNA]</scope>
    <source>
        <strain evidence="3">cv. AL8/78</strain>
    </source>
</reference>
<dbReference type="EnsemblPlants" id="AET2Gv20399900.2">
    <property type="protein sequence ID" value="AET2Gv20399900.2"/>
    <property type="gene ID" value="AET2Gv20399900"/>
</dbReference>
<evidence type="ECO:0000313" key="3">
    <source>
        <dbReference type="Proteomes" id="UP000015105"/>
    </source>
</evidence>